<accession>A0AAV4UT80</accession>
<proteinExistence type="predicted"/>
<name>A0AAV4UT80_9ARAC</name>
<dbReference type="EMBL" id="BPLQ01011919">
    <property type="protein sequence ID" value="GIY61116.1"/>
    <property type="molecule type" value="Genomic_DNA"/>
</dbReference>
<organism evidence="1 2">
    <name type="scientific">Caerostris darwini</name>
    <dbReference type="NCBI Taxonomy" id="1538125"/>
    <lineage>
        <taxon>Eukaryota</taxon>
        <taxon>Metazoa</taxon>
        <taxon>Ecdysozoa</taxon>
        <taxon>Arthropoda</taxon>
        <taxon>Chelicerata</taxon>
        <taxon>Arachnida</taxon>
        <taxon>Araneae</taxon>
        <taxon>Araneomorphae</taxon>
        <taxon>Entelegynae</taxon>
        <taxon>Araneoidea</taxon>
        <taxon>Araneidae</taxon>
        <taxon>Caerostris</taxon>
    </lineage>
</organism>
<dbReference type="AlphaFoldDB" id="A0AAV4UT80"/>
<gene>
    <name evidence="1" type="ORF">CDAR_430371</name>
</gene>
<comment type="caution">
    <text evidence="1">The sequence shown here is derived from an EMBL/GenBank/DDBJ whole genome shotgun (WGS) entry which is preliminary data.</text>
</comment>
<evidence type="ECO:0000313" key="1">
    <source>
        <dbReference type="EMBL" id="GIY61116.1"/>
    </source>
</evidence>
<keyword evidence="2" id="KW-1185">Reference proteome</keyword>
<sequence>MLNSQVCTLERRTSVAFGSSCMKLFEAAGRSPVVLEDEDEKCVDLHDIPLTQHISEVFENEGRIKLTPPSPATLPSGNLSVAFQDHRINMSNIKLFHWGGVLLYLKVKMNLPGITLRRQPSVMIENNMDPSPTLFYWGILLLRMKTWRGV</sequence>
<evidence type="ECO:0000313" key="2">
    <source>
        <dbReference type="Proteomes" id="UP001054837"/>
    </source>
</evidence>
<reference evidence="1 2" key="1">
    <citation type="submission" date="2021-06" db="EMBL/GenBank/DDBJ databases">
        <title>Caerostris darwini draft genome.</title>
        <authorList>
            <person name="Kono N."/>
            <person name="Arakawa K."/>
        </authorList>
    </citation>
    <scope>NUCLEOTIDE SEQUENCE [LARGE SCALE GENOMIC DNA]</scope>
</reference>
<dbReference type="Proteomes" id="UP001054837">
    <property type="component" value="Unassembled WGS sequence"/>
</dbReference>
<protein>
    <submittedName>
        <fullName evidence="1">Uncharacterized protein</fullName>
    </submittedName>
</protein>